<dbReference type="GO" id="GO:0005730">
    <property type="term" value="C:nucleolus"/>
    <property type="evidence" value="ECO:0007669"/>
    <property type="project" value="UniProtKB-SubCell"/>
</dbReference>
<dbReference type="GO" id="GO:0000467">
    <property type="term" value="P:exonucleolytic trimming to generate mature 3'-end of 5.8S rRNA from tricistronic rRNA transcript (SSU-rRNA, 5.8S rRNA, LSU-rRNA)"/>
    <property type="evidence" value="ECO:0007669"/>
    <property type="project" value="TreeGrafter"/>
</dbReference>
<dbReference type="GO" id="GO:0000177">
    <property type="term" value="C:cytoplasmic exosome (RNase complex)"/>
    <property type="evidence" value="ECO:0007669"/>
    <property type="project" value="TreeGrafter"/>
</dbReference>
<dbReference type="Pfam" id="PF03725">
    <property type="entry name" value="RNase_PH_C"/>
    <property type="match status" value="1"/>
</dbReference>
<evidence type="ECO:0000256" key="8">
    <source>
        <dbReference type="ARBA" id="ARBA00023242"/>
    </source>
</evidence>
<evidence type="ECO:0000256" key="7">
    <source>
        <dbReference type="ARBA" id="ARBA00022884"/>
    </source>
</evidence>
<dbReference type="GO" id="GO:0034473">
    <property type="term" value="P:U1 snRNA 3'-end processing"/>
    <property type="evidence" value="ECO:0007669"/>
    <property type="project" value="TreeGrafter"/>
</dbReference>
<keyword evidence="5" id="KW-0698">rRNA processing</keyword>
<protein>
    <recommendedName>
        <fullName evidence="9">Ribosomal RNA-processing protein 43</fullName>
    </recommendedName>
</protein>
<dbReference type="GO" id="GO:0071028">
    <property type="term" value="P:nuclear mRNA surveillance"/>
    <property type="evidence" value="ECO:0007669"/>
    <property type="project" value="TreeGrafter"/>
</dbReference>
<keyword evidence="4" id="KW-0963">Cytoplasm</keyword>
<keyword evidence="6" id="KW-0271">Exosome</keyword>
<dbReference type="AlphaFoldDB" id="A0A7S0BPB6"/>
<name>A0A7S0BPB6_9RHOD</name>
<dbReference type="InterPro" id="IPR050590">
    <property type="entry name" value="Exosome_comp_Rrp42_subfam"/>
</dbReference>
<dbReference type="SUPFAM" id="SSF55666">
    <property type="entry name" value="Ribonuclease PH domain 2-like"/>
    <property type="match status" value="1"/>
</dbReference>
<proteinExistence type="inferred from homology"/>
<evidence type="ECO:0000256" key="4">
    <source>
        <dbReference type="ARBA" id="ARBA00022490"/>
    </source>
</evidence>
<dbReference type="GO" id="GO:0034476">
    <property type="term" value="P:U5 snRNA 3'-end processing"/>
    <property type="evidence" value="ECO:0007669"/>
    <property type="project" value="TreeGrafter"/>
</dbReference>
<evidence type="ECO:0000256" key="1">
    <source>
        <dbReference type="ARBA" id="ARBA00004496"/>
    </source>
</evidence>
<dbReference type="SUPFAM" id="SSF54211">
    <property type="entry name" value="Ribosomal protein S5 domain 2-like"/>
    <property type="match status" value="1"/>
</dbReference>
<evidence type="ECO:0000256" key="6">
    <source>
        <dbReference type="ARBA" id="ARBA00022835"/>
    </source>
</evidence>
<evidence type="ECO:0000256" key="9">
    <source>
        <dbReference type="ARBA" id="ARBA00030617"/>
    </source>
</evidence>
<evidence type="ECO:0000313" key="12">
    <source>
        <dbReference type="EMBL" id="CAD8399721.1"/>
    </source>
</evidence>
<dbReference type="InterPro" id="IPR020568">
    <property type="entry name" value="Ribosomal_Su5_D2-typ_SF"/>
</dbReference>
<organism evidence="12">
    <name type="scientific">Rhodosorus marinus</name>
    <dbReference type="NCBI Taxonomy" id="101924"/>
    <lineage>
        <taxon>Eukaryota</taxon>
        <taxon>Rhodophyta</taxon>
        <taxon>Stylonematophyceae</taxon>
        <taxon>Stylonematales</taxon>
        <taxon>Stylonemataceae</taxon>
        <taxon>Rhodosorus</taxon>
    </lineage>
</organism>
<dbReference type="PANTHER" id="PTHR11097:SF9">
    <property type="entry name" value="EXOSOME COMPLEX COMPONENT RRP43"/>
    <property type="match status" value="1"/>
</dbReference>
<dbReference type="InterPro" id="IPR036345">
    <property type="entry name" value="ExoRNase_PH_dom2_sf"/>
</dbReference>
<keyword evidence="7" id="KW-0694">RNA-binding</keyword>
<dbReference type="GO" id="GO:0071035">
    <property type="term" value="P:nuclear polyadenylation-dependent rRNA catabolic process"/>
    <property type="evidence" value="ECO:0007669"/>
    <property type="project" value="TreeGrafter"/>
</dbReference>
<dbReference type="InterPro" id="IPR001247">
    <property type="entry name" value="ExoRNase_PH_dom1"/>
</dbReference>
<dbReference type="GO" id="GO:0034475">
    <property type="term" value="P:U4 snRNA 3'-end processing"/>
    <property type="evidence" value="ECO:0007669"/>
    <property type="project" value="TreeGrafter"/>
</dbReference>
<evidence type="ECO:0000256" key="5">
    <source>
        <dbReference type="ARBA" id="ARBA00022552"/>
    </source>
</evidence>
<comment type="similarity">
    <text evidence="3">Belongs to the RNase PH family.</text>
</comment>
<dbReference type="GO" id="GO:0016075">
    <property type="term" value="P:rRNA catabolic process"/>
    <property type="evidence" value="ECO:0007669"/>
    <property type="project" value="TreeGrafter"/>
</dbReference>
<dbReference type="EMBL" id="HBEK01017802">
    <property type="protein sequence ID" value="CAD8399721.1"/>
    <property type="molecule type" value="Transcribed_RNA"/>
</dbReference>
<dbReference type="Pfam" id="PF01138">
    <property type="entry name" value="RNase_PH"/>
    <property type="match status" value="1"/>
</dbReference>
<dbReference type="Gene3D" id="3.30.230.70">
    <property type="entry name" value="GHMP Kinase, N-terminal domain"/>
    <property type="match status" value="1"/>
</dbReference>
<evidence type="ECO:0000259" key="10">
    <source>
        <dbReference type="Pfam" id="PF01138"/>
    </source>
</evidence>
<evidence type="ECO:0000256" key="2">
    <source>
        <dbReference type="ARBA" id="ARBA00004604"/>
    </source>
</evidence>
<gene>
    <name evidence="12" type="ORF">RMAR0315_LOCUS9714</name>
</gene>
<dbReference type="GO" id="GO:0071038">
    <property type="term" value="P:TRAMP-dependent tRNA surveillance pathway"/>
    <property type="evidence" value="ECO:0007669"/>
    <property type="project" value="TreeGrafter"/>
</dbReference>
<reference evidence="12" key="1">
    <citation type="submission" date="2021-01" db="EMBL/GenBank/DDBJ databases">
        <authorList>
            <person name="Corre E."/>
            <person name="Pelletier E."/>
            <person name="Niang G."/>
            <person name="Scheremetjew M."/>
            <person name="Finn R."/>
            <person name="Kale V."/>
            <person name="Holt S."/>
            <person name="Cochrane G."/>
            <person name="Meng A."/>
            <person name="Brown T."/>
            <person name="Cohen L."/>
        </authorList>
    </citation>
    <scope>NUCLEOTIDE SEQUENCE</scope>
    <source>
        <strain evidence="12">UTEX LB 2760</strain>
    </source>
</reference>
<accession>A0A7S0BPB6</accession>
<evidence type="ECO:0000259" key="11">
    <source>
        <dbReference type="Pfam" id="PF03725"/>
    </source>
</evidence>
<comment type="subcellular location">
    <subcellularLocation>
        <location evidence="1">Cytoplasm</location>
    </subcellularLocation>
    <subcellularLocation>
        <location evidence="2">Nucleus</location>
        <location evidence="2">Nucleolus</location>
    </subcellularLocation>
</comment>
<sequence length="176" mass="19530">MCSSKYRPGRKPEESYHLQELAAQHVRRLVQPSSLELEFENMMWSLSLDVYCLEDDGNMEDATLLVAMAALKDMRLPEILSTEEGYNATKSRTRSVDFRELIVPVSFGVIDTRVVIDPDSSEEALCEAKVTIFVDEKGSFRGMSKSGGSVASKDLLATCSKLAVQRAPALFSQLSN</sequence>
<evidence type="ECO:0000256" key="3">
    <source>
        <dbReference type="ARBA" id="ARBA00006678"/>
    </source>
</evidence>
<keyword evidence="8" id="KW-0539">Nucleus</keyword>
<dbReference type="InterPro" id="IPR015847">
    <property type="entry name" value="ExoRNase_PH_dom2"/>
</dbReference>
<dbReference type="InterPro" id="IPR027408">
    <property type="entry name" value="PNPase/RNase_PH_dom_sf"/>
</dbReference>
<dbReference type="PANTHER" id="PTHR11097">
    <property type="entry name" value="EXOSOME COMPLEX EXONUCLEASE RIBOSOMAL RNA PROCESSING PROTEIN"/>
    <property type="match status" value="1"/>
</dbReference>
<feature type="domain" description="Exoribonuclease phosphorolytic" evidence="11">
    <location>
        <begin position="101"/>
        <end position="165"/>
    </location>
</feature>
<dbReference type="GO" id="GO:0035925">
    <property type="term" value="F:mRNA 3'-UTR AU-rich region binding"/>
    <property type="evidence" value="ECO:0007669"/>
    <property type="project" value="TreeGrafter"/>
</dbReference>
<feature type="domain" description="Exoribonuclease phosphorolytic" evidence="10">
    <location>
        <begin position="2"/>
        <end position="77"/>
    </location>
</feature>
<dbReference type="GO" id="GO:0000176">
    <property type="term" value="C:nuclear exosome (RNase complex)"/>
    <property type="evidence" value="ECO:0007669"/>
    <property type="project" value="TreeGrafter"/>
</dbReference>